<dbReference type="PANTHER" id="PTHR43820">
    <property type="entry name" value="HIGH-AFFINITY BRANCHED-CHAIN AMINO ACID TRANSPORT ATP-BINDING PROTEIN LIVF"/>
    <property type="match status" value="1"/>
</dbReference>
<evidence type="ECO:0000256" key="4">
    <source>
        <dbReference type="ARBA" id="ARBA00022840"/>
    </source>
</evidence>
<keyword evidence="4 7" id="KW-0067">ATP-binding</keyword>
<proteinExistence type="inferred from homology"/>
<dbReference type="InterPro" id="IPR027417">
    <property type="entry name" value="P-loop_NTPase"/>
</dbReference>
<dbReference type="PROSITE" id="PS00211">
    <property type="entry name" value="ABC_TRANSPORTER_1"/>
    <property type="match status" value="1"/>
</dbReference>
<feature type="domain" description="ABC transporter" evidence="6">
    <location>
        <begin position="5"/>
        <end position="232"/>
    </location>
</feature>
<dbReference type="PROSITE" id="PS50893">
    <property type="entry name" value="ABC_TRANSPORTER_2"/>
    <property type="match status" value="1"/>
</dbReference>
<evidence type="ECO:0000313" key="8">
    <source>
        <dbReference type="Proteomes" id="UP000198802"/>
    </source>
</evidence>
<dbReference type="InterPro" id="IPR003439">
    <property type="entry name" value="ABC_transporter-like_ATP-bd"/>
</dbReference>
<dbReference type="Pfam" id="PF00005">
    <property type="entry name" value="ABC_tran"/>
    <property type="match status" value="1"/>
</dbReference>
<evidence type="ECO:0000256" key="5">
    <source>
        <dbReference type="ARBA" id="ARBA00022970"/>
    </source>
</evidence>
<gene>
    <name evidence="7" type="ORF">Ga0074812_108292</name>
</gene>
<evidence type="ECO:0000256" key="1">
    <source>
        <dbReference type="ARBA" id="ARBA00005417"/>
    </source>
</evidence>
<protein>
    <submittedName>
        <fullName evidence="7">Branched-chain amino acid transport system ATP-binding protein</fullName>
    </submittedName>
</protein>
<dbReference type="Proteomes" id="UP000198802">
    <property type="component" value="Unassembled WGS sequence"/>
</dbReference>
<dbReference type="Gene3D" id="3.40.50.300">
    <property type="entry name" value="P-loop containing nucleotide triphosphate hydrolases"/>
    <property type="match status" value="1"/>
</dbReference>
<comment type="similarity">
    <text evidence="1">Belongs to the ABC transporter superfamily.</text>
</comment>
<dbReference type="EMBL" id="FAOZ01000008">
    <property type="protein sequence ID" value="CUU56764.1"/>
    <property type="molecule type" value="Genomic_DNA"/>
</dbReference>
<dbReference type="GO" id="GO:0016887">
    <property type="term" value="F:ATP hydrolysis activity"/>
    <property type="evidence" value="ECO:0007669"/>
    <property type="project" value="InterPro"/>
</dbReference>
<dbReference type="GO" id="GO:0015807">
    <property type="term" value="P:L-amino acid transport"/>
    <property type="evidence" value="ECO:0007669"/>
    <property type="project" value="TreeGrafter"/>
</dbReference>
<name>A0A0S4QPQ8_9ACTN</name>
<keyword evidence="2" id="KW-0813">Transport</keyword>
<dbReference type="GO" id="GO:0005524">
    <property type="term" value="F:ATP binding"/>
    <property type="evidence" value="ECO:0007669"/>
    <property type="project" value="UniProtKB-KW"/>
</dbReference>
<dbReference type="SUPFAM" id="SSF52540">
    <property type="entry name" value="P-loop containing nucleoside triphosphate hydrolases"/>
    <property type="match status" value="1"/>
</dbReference>
<keyword evidence="8" id="KW-1185">Reference proteome</keyword>
<reference evidence="8" key="1">
    <citation type="submission" date="2015-11" db="EMBL/GenBank/DDBJ databases">
        <authorList>
            <person name="Varghese N."/>
        </authorList>
    </citation>
    <scope>NUCLEOTIDE SEQUENCE [LARGE SCALE GENOMIC DNA]</scope>
    <source>
        <strain evidence="8">DSM 45899</strain>
    </source>
</reference>
<evidence type="ECO:0000256" key="3">
    <source>
        <dbReference type="ARBA" id="ARBA00022741"/>
    </source>
</evidence>
<dbReference type="GO" id="GO:0015658">
    <property type="term" value="F:branched-chain amino acid transmembrane transporter activity"/>
    <property type="evidence" value="ECO:0007669"/>
    <property type="project" value="TreeGrafter"/>
</dbReference>
<evidence type="ECO:0000259" key="6">
    <source>
        <dbReference type="PROSITE" id="PS50893"/>
    </source>
</evidence>
<dbReference type="InterPro" id="IPR052156">
    <property type="entry name" value="BCAA_Transport_ATP-bd_LivF"/>
</dbReference>
<dbReference type="RefSeq" id="WP_091277480.1">
    <property type="nucleotide sequence ID" value="NZ_FAOZ01000008.1"/>
</dbReference>
<dbReference type="SMART" id="SM00382">
    <property type="entry name" value="AAA"/>
    <property type="match status" value="1"/>
</dbReference>
<keyword evidence="5" id="KW-0029">Amino-acid transport</keyword>
<evidence type="ECO:0000256" key="2">
    <source>
        <dbReference type="ARBA" id="ARBA00022448"/>
    </source>
</evidence>
<dbReference type="CDD" id="cd03224">
    <property type="entry name" value="ABC_TM1139_LivF_branched"/>
    <property type="match status" value="1"/>
</dbReference>
<keyword evidence="3" id="KW-0547">Nucleotide-binding</keyword>
<evidence type="ECO:0000313" key="7">
    <source>
        <dbReference type="EMBL" id="CUU56764.1"/>
    </source>
</evidence>
<dbReference type="InterPro" id="IPR017871">
    <property type="entry name" value="ABC_transporter-like_CS"/>
</dbReference>
<dbReference type="AlphaFoldDB" id="A0A0S4QPQ8"/>
<dbReference type="InterPro" id="IPR003593">
    <property type="entry name" value="AAA+_ATPase"/>
</dbReference>
<sequence length="241" mass="25450">MTAALAVTGLSAGYGSAPVIRGISFEVLPGEIVALLGRNGAGKTTTLLTISGLVRARAGEVSVGGKAVAAHHPRAVTRAGVGHVPEERALFANLSVRDNLAVAGARRARDLRRVLELFPELERLLDRRSGLLSGGEQQMLALARAVHQRPKVLLVDEMSLGLAPKICQRLVDILRRLATEQGLAVVLVEQHLFLALEAADRAYVLHRGEITLSGTRAELAERRAELEAAYLGSVTAGAAAA</sequence>
<dbReference type="PANTHER" id="PTHR43820:SF4">
    <property type="entry name" value="HIGH-AFFINITY BRANCHED-CHAIN AMINO ACID TRANSPORT ATP-BINDING PROTEIN LIVF"/>
    <property type="match status" value="1"/>
</dbReference>
<organism evidence="7 8">
    <name type="scientific">Parafrankia irregularis</name>
    <dbReference type="NCBI Taxonomy" id="795642"/>
    <lineage>
        <taxon>Bacteria</taxon>
        <taxon>Bacillati</taxon>
        <taxon>Actinomycetota</taxon>
        <taxon>Actinomycetes</taxon>
        <taxon>Frankiales</taxon>
        <taxon>Frankiaceae</taxon>
        <taxon>Parafrankia</taxon>
    </lineage>
</organism>
<accession>A0A0S4QPQ8</accession>